<accession>A0A1W1V6C0</accession>
<dbReference type="Pfam" id="PF00395">
    <property type="entry name" value="SLH"/>
    <property type="match status" value="3"/>
</dbReference>
<dbReference type="PROSITE" id="PS51272">
    <property type="entry name" value="SLH"/>
    <property type="match status" value="3"/>
</dbReference>
<feature type="compositionally biased region" description="Polar residues" evidence="2">
    <location>
        <begin position="175"/>
        <end position="184"/>
    </location>
</feature>
<protein>
    <submittedName>
        <fullName evidence="5">S-layer homology domain-containing protein</fullName>
    </submittedName>
</protein>
<evidence type="ECO:0000256" key="2">
    <source>
        <dbReference type="SAM" id="MobiDB-lite"/>
    </source>
</evidence>
<gene>
    <name evidence="5" type="ORF">SAMN00017405_0552</name>
</gene>
<dbReference type="InterPro" id="IPR001119">
    <property type="entry name" value="SLH_dom"/>
</dbReference>
<evidence type="ECO:0000256" key="1">
    <source>
        <dbReference type="ARBA" id="ARBA00022737"/>
    </source>
</evidence>
<evidence type="ECO:0000313" key="5">
    <source>
        <dbReference type="EMBL" id="SMB88957.1"/>
    </source>
</evidence>
<keyword evidence="1" id="KW-0677">Repeat</keyword>
<evidence type="ECO:0000259" key="4">
    <source>
        <dbReference type="PROSITE" id="PS51272"/>
    </source>
</evidence>
<feature type="signal peptide" evidence="3">
    <location>
        <begin position="1"/>
        <end position="23"/>
    </location>
</feature>
<dbReference type="PANTHER" id="PTHR43308">
    <property type="entry name" value="OUTER MEMBRANE PROTEIN ALPHA-RELATED"/>
    <property type="match status" value="1"/>
</dbReference>
<name>A0A1W1V6C0_DESTI</name>
<dbReference type="EMBL" id="FWWT01000016">
    <property type="protein sequence ID" value="SMB88957.1"/>
    <property type="molecule type" value="Genomic_DNA"/>
</dbReference>
<dbReference type="AlphaFoldDB" id="A0A1W1V6C0"/>
<feature type="domain" description="SLH" evidence="4">
    <location>
        <begin position="246"/>
        <end position="307"/>
    </location>
</feature>
<keyword evidence="6" id="KW-1185">Reference proteome</keyword>
<evidence type="ECO:0000256" key="3">
    <source>
        <dbReference type="SAM" id="SignalP"/>
    </source>
</evidence>
<dbReference type="RefSeq" id="WP_159446284.1">
    <property type="nucleotide sequence ID" value="NZ_FWWT01000016.1"/>
</dbReference>
<keyword evidence="3" id="KW-0732">Signal</keyword>
<feature type="chain" id="PRO_5013184491" evidence="3">
    <location>
        <begin position="24"/>
        <end position="369"/>
    </location>
</feature>
<dbReference type="OrthoDB" id="900053at2"/>
<sequence length="369" mass="40023">MVKKILTLAVLGIFLCGTMVSYAADVSEGVLVDVLDKASDHPRKDEILGVIGESLKTDGGIDFAKAMIDSTLSKEEKQKLNDKGISEQDIKNSLDDLKSWAPSERADLVNYVKNNQMDKAKDLIKSKGLVESNTPSKPGGGGAAANTDNKTEDKPADKPDATKPDTTKPEANKPGTVTPNVPQATNFKDIKGHWAQKNIEKMAALKLVGGMTNDTFAPESSVTRSQMIALIARIFDVKETTGQGELPFTDLKKGDWDYNVVQAAYAAKLASGTSATTFEPNKPVTREQMMAMVMNGLKYKNINLDVTNSKDLKAYKDYNKISNWALDSMQQGVDLGLIAGKTKETLEAKGTATRAEAVTILERVYNLVK</sequence>
<dbReference type="Proteomes" id="UP000192731">
    <property type="component" value="Unassembled WGS sequence"/>
</dbReference>
<dbReference type="STRING" id="656914.SAMN00017405_0552"/>
<feature type="region of interest" description="Disordered" evidence="2">
    <location>
        <begin position="123"/>
        <end position="184"/>
    </location>
</feature>
<feature type="domain" description="SLH" evidence="4">
    <location>
        <begin position="312"/>
        <end position="369"/>
    </location>
</feature>
<dbReference type="PANTHER" id="PTHR43308:SF5">
    <property type="entry name" value="S-LAYER PROTEIN _ PEPTIDOGLYCAN ENDO-BETA-N-ACETYLGLUCOSAMINIDASE"/>
    <property type="match status" value="1"/>
</dbReference>
<feature type="domain" description="SLH" evidence="4">
    <location>
        <begin position="182"/>
        <end position="245"/>
    </location>
</feature>
<evidence type="ECO:0000313" key="6">
    <source>
        <dbReference type="Proteomes" id="UP000192731"/>
    </source>
</evidence>
<reference evidence="5 6" key="1">
    <citation type="submission" date="2017-04" db="EMBL/GenBank/DDBJ databases">
        <authorList>
            <person name="Afonso C.L."/>
            <person name="Miller P.J."/>
            <person name="Scott M.A."/>
            <person name="Spackman E."/>
            <person name="Goraichik I."/>
            <person name="Dimitrov K.M."/>
            <person name="Suarez D.L."/>
            <person name="Swayne D.E."/>
        </authorList>
    </citation>
    <scope>NUCLEOTIDE SEQUENCE [LARGE SCALE GENOMIC DNA]</scope>
    <source>
        <strain evidence="5 6">DSM 11270</strain>
    </source>
</reference>
<feature type="compositionally biased region" description="Basic and acidic residues" evidence="2">
    <location>
        <begin position="149"/>
        <end position="171"/>
    </location>
</feature>
<organism evidence="5 6">
    <name type="scientific">Desulfonispora thiosulfatigenes DSM 11270</name>
    <dbReference type="NCBI Taxonomy" id="656914"/>
    <lineage>
        <taxon>Bacteria</taxon>
        <taxon>Bacillati</taxon>
        <taxon>Bacillota</taxon>
        <taxon>Clostridia</taxon>
        <taxon>Eubacteriales</taxon>
        <taxon>Peptococcaceae</taxon>
        <taxon>Desulfonispora</taxon>
    </lineage>
</organism>
<dbReference type="InterPro" id="IPR051465">
    <property type="entry name" value="Cell_Envelope_Struct_Comp"/>
</dbReference>
<proteinExistence type="predicted"/>